<accession>A0A6L2PJ03</accession>
<evidence type="ECO:0000256" key="1">
    <source>
        <dbReference type="ARBA" id="ARBA00004651"/>
    </source>
</evidence>
<keyword evidence="5" id="KW-0552">Olfaction</keyword>
<feature type="transmembrane region" description="Helical" evidence="10">
    <location>
        <begin position="52"/>
        <end position="74"/>
    </location>
</feature>
<dbReference type="EMBL" id="BLKM01008079">
    <property type="protein sequence ID" value="GFG32404.1"/>
    <property type="molecule type" value="Genomic_DNA"/>
</dbReference>
<evidence type="ECO:0008006" key="13">
    <source>
        <dbReference type="Google" id="ProtNLM"/>
    </source>
</evidence>
<evidence type="ECO:0000256" key="6">
    <source>
        <dbReference type="ARBA" id="ARBA00022989"/>
    </source>
</evidence>
<evidence type="ECO:0000256" key="9">
    <source>
        <dbReference type="ARBA" id="ARBA00023224"/>
    </source>
</evidence>
<evidence type="ECO:0000256" key="8">
    <source>
        <dbReference type="ARBA" id="ARBA00023170"/>
    </source>
</evidence>
<dbReference type="FunCoup" id="A0A6L2PJ03">
    <property type="interactions" value="36"/>
</dbReference>
<evidence type="ECO:0000256" key="4">
    <source>
        <dbReference type="ARBA" id="ARBA00022692"/>
    </source>
</evidence>
<evidence type="ECO:0000313" key="11">
    <source>
        <dbReference type="EMBL" id="GFG32404.1"/>
    </source>
</evidence>
<evidence type="ECO:0000256" key="5">
    <source>
        <dbReference type="ARBA" id="ARBA00022725"/>
    </source>
</evidence>
<evidence type="ECO:0000256" key="7">
    <source>
        <dbReference type="ARBA" id="ARBA00023136"/>
    </source>
</evidence>
<comment type="subcellular location">
    <subcellularLocation>
        <location evidence="1">Cell membrane</location>
        <topology evidence="1">Multi-pass membrane protein</topology>
    </subcellularLocation>
</comment>
<dbReference type="GO" id="GO:0007165">
    <property type="term" value="P:signal transduction"/>
    <property type="evidence" value="ECO:0007669"/>
    <property type="project" value="UniProtKB-KW"/>
</dbReference>
<dbReference type="Pfam" id="PF02949">
    <property type="entry name" value="7tm_6"/>
    <property type="match status" value="1"/>
</dbReference>
<name>A0A6L2PJ03_COPFO</name>
<evidence type="ECO:0000256" key="2">
    <source>
        <dbReference type="ARBA" id="ARBA00022475"/>
    </source>
</evidence>
<dbReference type="InterPro" id="IPR004117">
    <property type="entry name" value="7tm6_olfct_rcpt"/>
</dbReference>
<dbReference type="PANTHER" id="PTHR21137">
    <property type="entry name" value="ODORANT RECEPTOR"/>
    <property type="match status" value="1"/>
</dbReference>
<keyword evidence="9" id="KW-0807">Transducer</keyword>
<keyword evidence="4 10" id="KW-0812">Transmembrane</keyword>
<protein>
    <recommendedName>
        <fullName evidence="13">Odorant receptor</fullName>
    </recommendedName>
</protein>
<keyword evidence="7 10" id="KW-0472">Membrane</keyword>
<evidence type="ECO:0000256" key="3">
    <source>
        <dbReference type="ARBA" id="ARBA00022606"/>
    </source>
</evidence>
<gene>
    <name evidence="11" type="ORF">Cfor_07424</name>
</gene>
<dbReference type="GO" id="GO:0004984">
    <property type="term" value="F:olfactory receptor activity"/>
    <property type="evidence" value="ECO:0007669"/>
    <property type="project" value="InterPro"/>
</dbReference>
<feature type="non-terminal residue" evidence="11">
    <location>
        <position position="1"/>
    </location>
</feature>
<dbReference type="InParanoid" id="A0A6L2PJ03"/>
<reference evidence="12" key="1">
    <citation type="submission" date="2020-01" db="EMBL/GenBank/DDBJ databases">
        <title>Draft genome sequence of the Termite Coptotermes fromosanus.</title>
        <authorList>
            <person name="Itakura S."/>
            <person name="Yosikawa Y."/>
            <person name="Umezawa K."/>
        </authorList>
    </citation>
    <scope>NUCLEOTIDE SEQUENCE [LARGE SCALE GENOMIC DNA]</scope>
</reference>
<dbReference type="GO" id="GO:0005886">
    <property type="term" value="C:plasma membrane"/>
    <property type="evidence" value="ECO:0007669"/>
    <property type="project" value="UniProtKB-SubCell"/>
</dbReference>
<keyword evidence="3" id="KW-0716">Sensory transduction</keyword>
<proteinExistence type="predicted"/>
<keyword evidence="2" id="KW-1003">Cell membrane</keyword>
<feature type="non-terminal residue" evidence="11">
    <location>
        <position position="351"/>
    </location>
</feature>
<sequence length="351" mass="39625">PSAASTALSHKAIMCIIEQQKISGCLDLNIFLLKAAAAWPGDISASRWKNSLYICCKIVLGLLASICSFGVMWYCFTVYDSLENVIENVVVLVEMTNLGAKAFSFNVYKKELYYLMESIPRNFFVDVSCHINNVQTPSTVSTINYVRRITIGMPTLYMFTVAAMVSHPLFAQSEDHGQNSSYTSHKDLLFKTWYPHMTDENSYYEIQYLCQTICATFTASFVVATDVTSIALLAYLAFQFQLLNDSVRDMSKNVMLKLKTDTRDRNARSESFKGLEKTGKIGRVSDSPMGNSRLRELQGHRKRYSSGDENDNAGSIQIALDETETESAQREIEAETLRYLKSCIRHHQSLL</sequence>
<organism evidence="11 12">
    <name type="scientific">Coptotermes formosanus</name>
    <name type="common">Formosan subterranean termite</name>
    <dbReference type="NCBI Taxonomy" id="36987"/>
    <lineage>
        <taxon>Eukaryota</taxon>
        <taxon>Metazoa</taxon>
        <taxon>Ecdysozoa</taxon>
        <taxon>Arthropoda</taxon>
        <taxon>Hexapoda</taxon>
        <taxon>Insecta</taxon>
        <taxon>Pterygota</taxon>
        <taxon>Neoptera</taxon>
        <taxon>Polyneoptera</taxon>
        <taxon>Dictyoptera</taxon>
        <taxon>Blattodea</taxon>
        <taxon>Blattoidea</taxon>
        <taxon>Termitoidae</taxon>
        <taxon>Rhinotermitidae</taxon>
        <taxon>Coptotermes</taxon>
    </lineage>
</organism>
<evidence type="ECO:0000256" key="10">
    <source>
        <dbReference type="SAM" id="Phobius"/>
    </source>
</evidence>
<dbReference type="PANTHER" id="PTHR21137:SF35">
    <property type="entry name" value="ODORANT RECEPTOR 19A-RELATED"/>
    <property type="match status" value="1"/>
</dbReference>
<keyword evidence="8" id="KW-0675">Receptor</keyword>
<dbReference type="AlphaFoldDB" id="A0A6L2PJ03"/>
<feature type="transmembrane region" description="Helical" evidence="10">
    <location>
        <begin position="217"/>
        <end position="238"/>
    </location>
</feature>
<keyword evidence="12" id="KW-1185">Reference proteome</keyword>
<dbReference type="GO" id="GO:0005549">
    <property type="term" value="F:odorant binding"/>
    <property type="evidence" value="ECO:0007669"/>
    <property type="project" value="InterPro"/>
</dbReference>
<keyword evidence="6 10" id="KW-1133">Transmembrane helix</keyword>
<dbReference type="Proteomes" id="UP000502823">
    <property type="component" value="Unassembled WGS sequence"/>
</dbReference>
<comment type="caution">
    <text evidence="11">The sequence shown here is derived from an EMBL/GenBank/DDBJ whole genome shotgun (WGS) entry which is preliminary data.</text>
</comment>
<evidence type="ECO:0000313" key="12">
    <source>
        <dbReference type="Proteomes" id="UP000502823"/>
    </source>
</evidence>